<feature type="DNA-binding region" description="H-T-H motif" evidence="6">
    <location>
        <begin position="358"/>
        <end position="378"/>
    </location>
</feature>
<evidence type="ECO:0000256" key="2">
    <source>
        <dbReference type="ARBA" id="ARBA00023015"/>
    </source>
</evidence>
<dbReference type="CTD" id="44936"/>
<evidence type="ECO:0000256" key="1">
    <source>
        <dbReference type="ARBA" id="ARBA00004123"/>
    </source>
</evidence>
<dbReference type="SUPFAM" id="SSF46689">
    <property type="entry name" value="Homeodomain-like"/>
    <property type="match status" value="2"/>
</dbReference>
<feature type="compositionally biased region" description="Basic and acidic residues" evidence="7">
    <location>
        <begin position="926"/>
        <end position="937"/>
    </location>
</feature>
<dbReference type="GeneID" id="109545559"/>
<dbReference type="FunFam" id="1.10.10.60:FF:000019">
    <property type="entry name" value="Ligand-dependent corepressor isoform 1"/>
    <property type="match status" value="1"/>
</dbReference>
<dbReference type="EnsemblMetazoa" id="XM_019916323.1">
    <property type="protein sequence ID" value="XP_019771882.1"/>
    <property type="gene ID" value="LOC109545559"/>
</dbReference>
<keyword evidence="10" id="KW-1185">Reference proteome</keyword>
<name>A0AAR5QFC9_DENPD</name>
<evidence type="ECO:0000256" key="4">
    <source>
        <dbReference type="ARBA" id="ARBA00023163"/>
    </source>
</evidence>
<comment type="subcellular location">
    <subcellularLocation>
        <location evidence="1 6">Nucleus</location>
    </subcellularLocation>
</comment>
<evidence type="ECO:0000256" key="3">
    <source>
        <dbReference type="ARBA" id="ARBA00023125"/>
    </source>
</evidence>
<feature type="region of interest" description="Disordered" evidence="7">
    <location>
        <begin position="163"/>
        <end position="212"/>
    </location>
</feature>
<feature type="region of interest" description="Disordered" evidence="7">
    <location>
        <begin position="68"/>
        <end position="140"/>
    </location>
</feature>
<feature type="region of interest" description="Disordered" evidence="7">
    <location>
        <begin position="776"/>
        <end position="806"/>
    </location>
</feature>
<evidence type="ECO:0000259" key="8">
    <source>
        <dbReference type="PROSITE" id="PS50960"/>
    </source>
</evidence>
<feature type="compositionally biased region" description="Low complexity" evidence="7">
    <location>
        <begin position="660"/>
        <end position="684"/>
    </location>
</feature>
<feature type="domain" description="HTH psq-type" evidence="8">
    <location>
        <begin position="330"/>
        <end position="382"/>
    </location>
</feature>
<feature type="compositionally biased region" description="Low complexity" evidence="7">
    <location>
        <begin position="1082"/>
        <end position="1096"/>
    </location>
</feature>
<evidence type="ECO:0000256" key="6">
    <source>
        <dbReference type="PROSITE-ProRule" id="PRU00320"/>
    </source>
</evidence>
<keyword evidence="2" id="KW-0805">Transcription regulation</keyword>
<reference evidence="10" key="1">
    <citation type="journal article" date="2013" name="Genome Biol.">
        <title>Draft genome of the mountain pine beetle, Dendroctonus ponderosae Hopkins, a major forest pest.</title>
        <authorList>
            <person name="Keeling C.I."/>
            <person name="Yuen M.M."/>
            <person name="Liao N.Y."/>
            <person name="Docking T.R."/>
            <person name="Chan S.K."/>
            <person name="Taylor G.A."/>
            <person name="Palmquist D.L."/>
            <person name="Jackman S.D."/>
            <person name="Nguyen A."/>
            <person name="Li M."/>
            <person name="Henderson H."/>
            <person name="Janes J.K."/>
            <person name="Zhao Y."/>
            <person name="Pandoh P."/>
            <person name="Moore R."/>
            <person name="Sperling F.A."/>
            <person name="Huber D.P."/>
            <person name="Birol I."/>
            <person name="Jones S.J."/>
            <person name="Bohlmann J."/>
        </authorList>
    </citation>
    <scope>NUCLEOTIDE SEQUENCE</scope>
</reference>
<feature type="compositionally biased region" description="Polar residues" evidence="7">
    <location>
        <begin position="1023"/>
        <end position="1032"/>
    </location>
</feature>
<feature type="region of interest" description="Disordered" evidence="7">
    <location>
        <begin position="516"/>
        <end position="605"/>
    </location>
</feature>
<dbReference type="GO" id="GO:0005634">
    <property type="term" value="C:nucleus"/>
    <property type="evidence" value="ECO:0007669"/>
    <property type="project" value="UniProtKB-SubCell"/>
</dbReference>
<feature type="compositionally biased region" description="Basic and acidic residues" evidence="7">
    <location>
        <begin position="183"/>
        <end position="192"/>
    </location>
</feature>
<evidence type="ECO:0000256" key="7">
    <source>
        <dbReference type="SAM" id="MobiDB-lite"/>
    </source>
</evidence>
<dbReference type="InterPro" id="IPR009057">
    <property type="entry name" value="Homeodomain-like_sf"/>
</dbReference>
<feature type="compositionally biased region" description="Basic and acidic residues" evidence="7">
    <location>
        <begin position="1033"/>
        <end position="1048"/>
    </location>
</feature>
<dbReference type="GO" id="GO:0003677">
    <property type="term" value="F:DNA binding"/>
    <property type="evidence" value="ECO:0007669"/>
    <property type="project" value="UniProtKB-UniRule"/>
</dbReference>
<feature type="domain" description="HTH psq-type" evidence="8">
    <location>
        <begin position="695"/>
        <end position="747"/>
    </location>
</feature>
<dbReference type="PANTHER" id="PTHR21545">
    <property type="entry name" value="TRANSCRIPTION FACTOR MLR1/2"/>
    <property type="match status" value="1"/>
</dbReference>
<feature type="DNA-binding region" description="H-T-H motif" evidence="6">
    <location>
        <begin position="723"/>
        <end position="743"/>
    </location>
</feature>
<feature type="compositionally biased region" description="Basic and acidic residues" evidence="7">
    <location>
        <begin position="995"/>
        <end position="1013"/>
    </location>
</feature>
<dbReference type="Gene3D" id="1.10.10.60">
    <property type="entry name" value="Homeodomain-like"/>
    <property type="match status" value="2"/>
</dbReference>
<dbReference type="Pfam" id="PF05225">
    <property type="entry name" value="HTH_psq"/>
    <property type="match status" value="2"/>
</dbReference>
<feature type="region of interest" description="Disordered" evidence="7">
    <location>
        <begin position="276"/>
        <end position="308"/>
    </location>
</feature>
<feature type="compositionally biased region" description="Polar residues" evidence="7">
    <location>
        <begin position="563"/>
        <end position="573"/>
    </location>
</feature>
<evidence type="ECO:0000313" key="9">
    <source>
        <dbReference type="EnsemblMetazoa" id="XP_019771882.1"/>
    </source>
</evidence>
<feature type="region of interest" description="Disordered" evidence="7">
    <location>
        <begin position="925"/>
        <end position="1063"/>
    </location>
</feature>
<feature type="compositionally biased region" description="Polar residues" evidence="7">
    <location>
        <begin position="966"/>
        <end position="991"/>
    </location>
</feature>
<feature type="compositionally biased region" description="Acidic residues" evidence="7">
    <location>
        <begin position="398"/>
        <end position="416"/>
    </location>
</feature>
<proteinExistence type="predicted"/>
<dbReference type="InterPro" id="IPR007889">
    <property type="entry name" value="HTH_Psq"/>
</dbReference>
<sequence>MAECSYARCVQQRRNIRRELQRWTKNMVHIVGLERIAEELMGRRKWKIYQESMSRSYLQPLNNNIKRTNNSLSDEDCFQRSQKENSQPIGSPKSIRKQPPVKDIENGEDAKEGVEEAAASPEAFGGDANDDQNGAEEAHLDWTPQNKCVFCADGDDKLDSEHAVHHGELSPRPSDSDSSDSGRSGDEADGRSHSSPTPPPPRIPAQLPGLPPNMTSVDVALAVAALTGGNSAGVPPGAPPMPFYAPSMLTHNWYLANVARQFQSATATPVAVEADKNNGGAEQPLDLSKGSSNASNSSPEPKTNIGNNVRLPTLEAKQIFSSDFRAKPRMSAVAGRRTYTEDELQAALRDIQSGKLGTRRAAVIYGIPRSTLRNKVYKMALERERESHLNSSTPLKLDEDEALDDDRELSGTEEEKEVEKALQAPLLSMTDILRFSGMEHPPEAIKHFLQKAKEGQEARSSPLEQSEVIQYLQVRNALIASHNLLANQKPPDGSVLNHIIPELAKRLIVEEHLKMQNNNGDSERLSRPSPSNSVITKVEKPSEADQEPVESPSNVILKIPSYRPTTSATSKNGCDNLFSRSNSLDSSSRLVSPPVTSESNSPPILPGKGLLIKDVITQSITQKFQQSLEAPVRRPMPMDLEYKRGGFTPPLSGLPSVIKSQQESNRQFQQQHHQQHPQSKPQNPGGQPTGGKGTRPKRGKYRNYDRDSLVEAVRAVQRGEMSVHRAGSYYGVPHSTLEYKVKERHLMRPRKRDPKPNPVDEKIASLKQNDLKIAQEKLKQQQQQQQQQQQNVIKPPQQKFPGSSSNGIKLPLFEAAAAGLSPAAAAGLAPGNYHSPFPFWPHPGFPPNPMAAPFLSPSEFFASQMMQKLQEERERSLGTPSPQGGVTTLVKSARQMAESLLDGSGPNGSFLDGIIRSSLESGVPISDEKLPREEKNTAPENMSNKALLDQLCRNSRLTPLPKPTLTDASSSGDESYRKSSSPLNFSSTGANHSVHLQEDSKHRTSPHSHRESADTMAHPVELSNDSTESSTTPDRKRSRDEESVEPERKHPRIYLKQDLVNPENLKPEMLVRFRDLLLERNGAGATAESTAGSSASDNDAPQD</sequence>
<feature type="region of interest" description="Disordered" evidence="7">
    <location>
        <begin position="384"/>
        <end position="417"/>
    </location>
</feature>
<accession>A0AAR5QFC9</accession>
<feature type="region of interest" description="Disordered" evidence="7">
    <location>
        <begin position="1082"/>
        <end position="1103"/>
    </location>
</feature>
<feature type="compositionally biased region" description="Basic and acidic residues" evidence="7">
    <location>
        <begin position="100"/>
        <end position="114"/>
    </location>
</feature>
<dbReference type="KEGG" id="dpa:109545559"/>
<reference evidence="9" key="2">
    <citation type="submission" date="2024-08" db="UniProtKB">
        <authorList>
            <consortium name="EnsemblMetazoa"/>
        </authorList>
    </citation>
    <scope>IDENTIFICATION</scope>
</reference>
<keyword evidence="4" id="KW-0804">Transcription</keyword>
<dbReference type="PROSITE" id="PS50960">
    <property type="entry name" value="HTH_PSQ"/>
    <property type="match status" value="2"/>
</dbReference>
<feature type="compositionally biased region" description="Low complexity" evidence="7">
    <location>
        <begin position="780"/>
        <end position="790"/>
    </location>
</feature>
<protein>
    <recommendedName>
        <fullName evidence="8">HTH psq-type domain-containing protein</fullName>
    </recommendedName>
</protein>
<evidence type="ECO:0000256" key="5">
    <source>
        <dbReference type="ARBA" id="ARBA00023242"/>
    </source>
</evidence>
<feature type="compositionally biased region" description="Low complexity" evidence="7">
    <location>
        <begin position="575"/>
        <end position="595"/>
    </location>
</feature>
<feature type="region of interest" description="Disordered" evidence="7">
    <location>
        <begin position="640"/>
        <end position="708"/>
    </location>
</feature>
<dbReference type="GO" id="GO:0006357">
    <property type="term" value="P:regulation of transcription by RNA polymerase II"/>
    <property type="evidence" value="ECO:0007669"/>
    <property type="project" value="TreeGrafter"/>
</dbReference>
<dbReference type="AlphaFoldDB" id="A0AAR5QFC9"/>
<dbReference type="PANTHER" id="PTHR21545:SF13">
    <property type="entry name" value="ECDYSONE-INDUCED PROTEIN 93F, ISOFORM C"/>
    <property type="match status" value="1"/>
</dbReference>
<organism evidence="9 10">
    <name type="scientific">Dendroctonus ponderosae</name>
    <name type="common">Mountain pine beetle</name>
    <dbReference type="NCBI Taxonomy" id="77166"/>
    <lineage>
        <taxon>Eukaryota</taxon>
        <taxon>Metazoa</taxon>
        <taxon>Ecdysozoa</taxon>
        <taxon>Arthropoda</taxon>
        <taxon>Hexapoda</taxon>
        <taxon>Insecta</taxon>
        <taxon>Pterygota</taxon>
        <taxon>Neoptera</taxon>
        <taxon>Endopterygota</taxon>
        <taxon>Coleoptera</taxon>
        <taxon>Polyphaga</taxon>
        <taxon>Cucujiformia</taxon>
        <taxon>Curculionidae</taxon>
        <taxon>Scolytinae</taxon>
        <taxon>Dendroctonus</taxon>
    </lineage>
</organism>
<feature type="compositionally biased region" description="Low complexity" evidence="7">
    <location>
        <begin position="288"/>
        <end position="298"/>
    </location>
</feature>
<keyword evidence="3 6" id="KW-0238">DNA-binding</keyword>
<keyword evidence="5 6" id="KW-0539">Nucleus</keyword>
<dbReference type="Proteomes" id="UP000019118">
    <property type="component" value="Unassembled WGS sequence"/>
</dbReference>
<evidence type="ECO:0000313" key="10">
    <source>
        <dbReference type="Proteomes" id="UP000019118"/>
    </source>
</evidence>